<accession>A0A379LLJ5</accession>
<dbReference type="Proteomes" id="UP000254123">
    <property type="component" value="Unassembled WGS sequence"/>
</dbReference>
<evidence type="ECO:0000313" key="1">
    <source>
        <dbReference type="EMBL" id="SUD91301.1"/>
    </source>
</evidence>
<gene>
    <name evidence="1" type="ORF">NCTC10526_01652</name>
</gene>
<dbReference type="RefSeq" id="WP_028859611.1">
    <property type="nucleotide sequence ID" value="NZ_CAJHAQ010000001.1"/>
</dbReference>
<sequence length="252" mass="29348">MNGIDINENKNYWFVGASFGGTKDQTKRFIQEGIWEVNNDKQADLVKSIQSGEKIAIKSAYTRKNNLPFDNIGHTVSVMAIKAIGTVVENLGDGKTLKVKWEEGFEPREWYFYTGLKTVWKVAPDEWRKADLIDFTFNGKEQDINRFRNHPYWRERFGDSAKEQSRFNWTSFYEAFATQLLKYRNHREELVAGIHKISEKIAVMSVLNDEYEEGVKGPLKDIVIALKNSHTAKENRRITYRYNLFPNLDAFS</sequence>
<evidence type="ECO:0000313" key="2">
    <source>
        <dbReference type="Proteomes" id="UP000254123"/>
    </source>
</evidence>
<name>A0A379LLJ5_9GAMM</name>
<keyword evidence="2" id="KW-1185">Reference proteome</keyword>
<dbReference type="EMBL" id="UGVC01000001">
    <property type="protein sequence ID" value="SUD91301.1"/>
    <property type="molecule type" value="Genomic_DNA"/>
</dbReference>
<dbReference type="AlphaFoldDB" id="A0A379LLJ5"/>
<reference evidence="1 2" key="1">
    <citation type="submission" date="2018-06" db="EMBL/GenBank/DDBJ databases">
        <authorList>
            <consortium name="Pathogen Informatics"/>
            <person name="Doyle S."/>
        </authorList>
    </citation>
    <scope>NUCLEOTIDE SEQUENCE [LARGE SCALE GENOMIC DNA]</scope>
    <source>
        <strain evidence="1 2">NCTC10526</strain>
    </source>
</reference>
<organism evidence="1 2">
    <name type="scientific">Psychrobacter phenylpyruvicus</name>
    <dbReference type="NCBI Taxonomy" id="29432"/>
    <lineage>
        <taxon>Bacteria</taxon>
        <taxon>Pseudomonadati</taxon>
        <taxon>Pseudomonadota</taxon>
        <taxon>Gammaproteobacteria</taxon>
        <taxon>Moraxellales</taxon>
        <taxon>Moraxellaceae</taxon>
        <taxon>Psychrobacter</taxon>
    </lineage>
</organism>
<dbReference type="STRING" id="1123034.GCA_000685805_02156"/>
<protein>
    <submittedName>
        <fullName evidence="1">Uncharacterized protein</fullName>
    </submittedName>
</protein>
<proteinExistence type="predicted"/>